<organism evidence="3 4">
    <name type="scientific">Mollisia scopiformis</name>
    <name type="common">Conifer needle endophyte fungus</name>
    <name type="synonym">Phialocephala scopiformis</name>
    <dbReference type="NCBI Taxonomy" id="149040"/>
    <lineage>
        <taxon>Eukaryota</taxon>
        <taxon>Fungi</taxon>
        <taxon>Dikarya</taxon>
        <taxon>Ascomycota</taxon>
        <taxon>Pezizomycotina</taxon>
        <taxon>Leotiomycetes</taxon>
        <taxon>Helotiales</taxon>
        <taxon>Mollisiaceae</taxon>
        <taxon>Mollisia</taxon>
    </lineage>
</organism>
<feature type="chain" id="PRO_5007288026" evidence="2">
    <location>
        <begin position="19"/>
        <end position="236"/>
    </location>
</feature>
<dbReference type="KEGG" id="psco:LY89DRAFT_315805"/>
<dbReference type="GeneID" id="28816396"/>
<dbReference type="AlphaFoldDB" id="A0A132B9N0"/>
<dbReference type="PANTHER" id="PTHR34883">
    <property type="entry name" value="SERINE-RICH PROTEIN, PUTATIVE-RELATED-RELATED"/>
    <property type="match status" value="1"/>
</dbReference>
<dbReference type="InterPro" id="IPR052953">
    <property type="entry name" value="Ser-rich/MCO-related"/>
</dbReference>
<feature type="region of interest" description="Disordered" evidence="1">
    <location>
        <begin position="183"/>
        <end position="207"/>
    </location>
</feature>
<dbReference type="Gene3D" id="2.60.40.420">
    <property type="entry name" value="Cupredoxins - blue copper proteins"/>
    <property type="match status" value="1"/>
</dbReference>
<dbReference type="OrthoDB" id="5415867at2759"/>
<dbReference type="Proteomes" id="UP000070700">
    <property type="component" value="Unassembled WGS sequence"/>
</dbReference>
<protein>
    <submittedName>
        <fullName evidence="3">Cupredoxin</fullName>
    </submittedName>
</protein>
<sequence>MFYSALAIVLSALPLAFAQYGNDPASTTSSSPASVSTTSSGATVHVIKVGDGALAFSPNNITAAVNDIVEFHFYPAKHSVAQSTFADPCVPLTNGTSFFSGSMSTTSGVNVNTFQLTINNTAPIWFYCAYPGHCEQGMAGVINQATTGTKTLDAYIAAAANVNSTVAPSNVQGGVIAAALAGSSTGTSSTTGTSTSTSSTSTSTSKSAGVETKGAIRWMLLGFTGAVAVGVGSLMV</sequence>
<name>A0A132B9N0_MOLSC</name>
<feature type="signal peptide" evidence="2">
    <location>
        <begin position="1"/>
        <end position="18"/>
    </location>
</feature>
<dbReference type="SUPFAM" id="SSF49503">
    <property type="entry name" value="Cupredoxins"/>
    <property type="match status" value="1"/>
</dbReference>
<evidence type="ECO:0000256" key="2">
    <source>
        <dbReference type="SAM" id="SignalP"/>
    </source>
</evidence>
<dbReference type="PANTHER" id="PTHR34883:SF15">
    <property type="entry name" value="EXTRACELLULAR SERINE-RICH PROTEIN"/>
    <property type="match status" value="1"/>
</dbReference>
<dbReference type="InterPro" id="IPR008972">
    <property type="entry name" value="Cupredoxin"/>
</dbReference>
<gene>
    <name evidence="3" type="ORF">LY89DRAFT_315805</name>
</gene>
<accession>A0A132B9N0</accession>
<dbReference type="CDD" id="cd00920">
    <property type="entry name" value="Cupredoxin"/>
    <property type="match status" value="1"/>
</dbReference>
<evidence type="ECO:0000313" key="3">
    <source>
        <dbReference type="EMBL" id="KUJ08953.1"/>
    </source>
</evidence>
<dbReference type="RefSeq" id="XP_018063308.1">
    <property type="nucleotide sequence ID" value="XM_018206670.1"/>
</dbReference>
<evidence type="ECO:0000256" key="1">
    <source>
        <dbReference type="SAM" id="MobiDB-lite"/>
    </source>
</evidence>
<proteinExistence type="predicted"/>
<reference evidence="3 4" key="1">
    <citation type="submission" date="2015-10" db="EMBL/GenBank/DDBJ databases">
        <title>Full genome of DAOMC 229536 Phialocephala scopiformis, a fungal endophyte of spruce producing the potent anti-insectan compound rugulosin.</title>
        <authorList>
            <consortium name="DOE Joint Genome Institute"/>
            <person name="Walker A.K."/>
            <person name="Frasz S.L."/>
            <person name="Seifert K.A."/>
            <person name="Miller J.D."/>
            <person name="Mondo S.J."/>
            <person name="Labutti K."/>
            <person name="Lipzen A."/>
            <person name="Dockter R."/>
            <person name="Kennedy M."/>
            <person name="Grigoriev I.V."/>
            <person name="Spatafora J.W."/>
        </authorList>
    </citation>
    <scope>NUCLEOTIDE SEQUENCE [LARGE SCALE GENOMIC DNA]</scope>
    <source>
        <strain evidence="3 4">CBS 120377</strain>
    </source>
</reference>
<keyword evidence="4" id="KW-1185">Reference proteome</keyword>
<dbReference type="EMBL" id="KQ947433">
    <property type="protein sequence ID" value="KUJ08953.1"/>
    <property type="molecule type" value="Genomic_DNA"/>
</dbReference>
<feature type="compositionally biased region" description="Low complexity" evidence="1">
    <location>
        <begin position="183"/>
        <end position="205"/>
    </location>
</feature>
<keyword evidence="2" id="KW-0732">Signal</keyword>
<evidence type="ECO:0000313" key="4">
    <source>
        <dbReference type="Proteomes" id="UP000070700"/>
    </source>
</evidence>
<dbReference type="InParanoid" id="A0A132B9N0"/>